<dbReference type="GO" id="GO:0016747">
    <property type="term" value="F:acyltransferase activity, transferring groups other than amino-acyl groups"/>
    <property type="evidence" value="ECO:0007669"/>
    <property type="project" value="InterPro"/>
</dbReference>
<evidence type="ECO:0000313" key="5">
    <source>
        <dbReference type="Proteomes" id="UP000031366"/>
    </source>
</evidence>
<comment type="caution">
    <text evidence="4">The sequence shown here is derived from an EMBL/GenBank/DDBJ whole genome shotgun (WGS) entry which is preliminary data.</text>
</comment>
<dbReference type="AlphaFoldDB" id="A0A0C1U0G4"/>
<dbReference type="Gene3D" id="3.40.630.30">
    <property type="match status" value="2"/>
</dbReference>
<dbReference type="RefSeq" id="WP_039635931.1">
    <property type="nucleotide sequence ID" value="NZ_AYSO01000020.1"/>
</dbReference>
<protein>
    <submittedName>
        <fullName evidence="4">Acetyltransferase domain protein</fullName>
    </submittedName>
</protein>
<dbReference type="InterPro" id="IPR016181">
    <property type="entry name" value="Acyl_CoA_acyltransferase"/>
</dbReference>
<keyword evidence="2" id="KW-0012">Acyltransferase</keyword>
<feature type="domain" description="N-acetyltransferase" evidence="3">
    <location>
        <begin position="163"/>
        <end position="295"/>
    </location>
</feature>
<gene>
    <name evidence="4" type="ORF">U732_207</name>
</gene>
<dbReference type="PROSITE" id="PS51186">
    <property type="entry name" value="GNAT"/>
    <property type="match status" value="2"/>
</dbReference>
<keyword evidence="5" id="KW-1185">Reference proteome</keyword>
<name>A0A0C1U0G4_9CLOT</name>
<keyword evidence="1 4" id="KW-0808">Transferase</keyword>
<evidence type="ECO:0000259" key="3">
    <source>
        <dbReference type="PROSITE" id="PS51186"/>
    </source>
</evidence>
<dbReference type="InterPro" id="IPR050680">
    <property type="entry name" value="YpeA/RimI_acetyltransf"/>
</dbReference>
<dbReference type="InterPro" id="IPR000182">
    <property type="entry name" value="GNAT_dom"/>
</dbReference>
<dbReference type="Proteomes" id="UP000031366">
    <property type="component" value="Unassembled WGS sequence"/>
</dbReference>
<dbReference type="SUPFAM" id="SSF55729">
    <property type="entry name" value="Acyl-CoA N-acyltransferases (Nat)"/>
    <property type="match status" value="1"/>
</dbReference>
<dbReference type="CDD" id="cd04301">
    <property type="entry name" value="NAT_SF"/>
    <property type="match status" value="2"/>
</dbReference>
<dbReference type="PANTHER" id="PTHR43420">
    <property type="entry name" value="ACETYLTRANSFERASE"/>
    <property type="match status" value="1"/>
</dbReference>
<dbReference type="EMBL" id="AYSO01000020">
    <property type="protein sequence ID" value="KIE44998.1"/>
    <property type="molecule type" value="Genomic_DNA"/>
</dbReference>
<evidence type="ECO:0000256" key="1">
    <source>
        <dbReference type="ARBA" id="ARBA00022679"/>
    </source>
</evidence>
<proteinExistence type="predicted"/>
<dbReference type="Pfam" id="PF00583">
    <property type="entry name" value="Acetyltransf_1"/>
    <property type="match status" value="2"/>
</dbReference>
<evidence type="ECO:0000256" key="2">
    <source>
        <dbReference type="ARBA" id="ARBA00023315"/>
    </source>
</evidence>
<evidence type="ECO:0000313" key="4">
    <source>
        <dbReference type="EMBL" id="KIE44998.1"/>
    </source>
</evidence>
<reference evidence="4 5" key="1">
    <citation type="journal article" date="2015" name="Infect. Genet. Evol.">
        <title>Genomic sequences of six botulinum neurotoxin-producing strains representing three clostridial species illustrate the mobility and diversity of botulinum neurotoxin genes.</title>
        <authorList>
            <person name="Smith T.J."/>
            <person name="Hill K.K."/>
            <person name="Xie G."/>
            <person name="Foley B.T."/>
            <person name="Williamson C.H."/>
            <person name="Foster J.T."/>
            <person name="Johnson S.L."/>
            <person name="Chertkov O."/>
            <person name="Teshima H."/>
            <person name="Gibbons H.S."/>
            <person name="Johnsky L.A."/>
            <person name="Karavis M.A."/>
            <person name="Smith L.A."/>
        </authorList>
    </citation>
    <scope>NUCLEOTIDE SEQUENCE [LARGE SCALE GENOMIC DNA]</scope>
    <source>
        <strain evidence="4 5">CDC 2741</strain>
    </source>
</reference>
<accession>A0A0C1U0G4</accession>
<organism evidence="4 5">
    <name type="scientific">Clostridium argentinense CDC 2741</name>
    <dbReference type="NCBI Taxonomy" id="1418104"/>
    <lineage>
        <taxon>Bacteria</taxon>
        <taxon>Bacillati</taxon>
        <taxon>Bacillota</taxon>
        <taxon>Clostridia</taxon>
        <taxon>Eubacteriales</taxon>
        <taxon>Clostridiaceae</taxon>
        <taxon>Clostridium</taxon>
    </lineage>
</organism>
<dbReference type="OrthoDB" id="7163760at2"/>
<feature type="domain" description="N-acetyltransferase" evidence="3">
    <location>
        <begin position="16"/>
        <end position="158"/>
    </location>
</feature>
<sequence>MCKKILNQHIILKEYISEKDYKEISQLEEICNLNDKCNLKLELDYRLNSPKSYDIGLKNVNEFLYYVDETLVSYISISSFGGNISEIIGMTHPDWRRKGLFKKLFKLVIDQCQNRNFNKILLLSNGKSNSGIEFIKSMGGNYDFSEYRMKRSDKIPIEIGNSITLRKSNKLDTKEIQKQNSIFFNLDRDDIENFIDDDNITTYMIELNGDIIGKIRIECNDNSSYIAGFGILPEFRGKGYGKAALKEAIHLINEKNIYDIELDVETKNANALNLYKACGFEEKSIMNYYEYNIES</sequence>